<keyword evidence="2" id="KW-1133">Transmembrane helix</keyword>
<name>A0A1G7YIR4_9PROT</name>
<dbReference type="AlphaFoldDB" id="A0A1G7YIR4"/>
<evidence type="ECO:0000313" key="4">
    <source>
        <dbReference type="EMBL" id="SDG96287.1"/>
    </source>
</evidence>
<evidence type="ECO:0000313" key="5">
    <source>
        <dbReference type="Proteomes" id="UP000217076"/>
    </source>
</evidence>
<dbReference type="GO" id="GO:0042834">
    <property type="term" value="F:peptidoglycan binding"/>
    <property type="evidence" value="ECO:0007669"/>
    <property type="project" value="InterPro"/>
</dbReference>
<proteinExistence type="predicted"/>
<keyword evidence="4" id="KW-0132">Cell division</keyword>
<feature type="transmembrane region" description="Helical" evidence="2">
    <location>
        <begin position="66"/>
        <end position="85"/>
    </location>
</feature>
<evidence type="ECO:0000256" key="2">
    <source>
        <dbReference type="SAM" id="Phobius"/>
    </source>
</evidence>
<dbReference type="InterPro" id="IPR036680">
    <property type="entry name" value="SPOR-like_sf"/>
</dbReference>
<feature type="region of interest" description="Disordered" evidence="1">
    <location>
        <begin position="1"/>
        <end position="56"/>
    </location>
</feature>
<dbReference type="STRING" id="83401.SAMN05421742_103317"/>
<dbReference type="EMBL" id="FNCV01000003">
    <property type="protein sequence ID" value="SDG96287.1"/>
    <property type="molecule type" value="Genomic_DNA"/>
</dbReference>
<feature type="compositionally biased region" description="Pro residues" evidence="1">
    <location>
        <begin position="211"/>
        <end position="225"/>
    </location>
</feature>
<organism evidence="4 5">
    <name type="scientific">Roseospirillum parvum</name>
    <dbReference type="NCBI Taxonomy" id="83401"/>
    <lineage>
        <taxon>Bacteria</taxon>
        <taxon>Pseudomonadati</taxon>
        <taxon>Pseudomonadota</taxon>
        <taxon>Alphaproteobacteria</taxon>
        <taxon>Rhodospirillales</taxon>
        <taxon>Rhodospirillaceae</taxon>
        <taxon>Roseospirillum</taxon>
    </lineage>
</organism>
<keyword evidence="2" id="KW-0472">Membrane</keyword>
<evidence type="ECO:0000256" key="1">
    <source>
        <dbReference type="SAM" id="MobiDB-lite"/>
    </source>
</evidence>
<keyword evidence="2" id="KW-0812">Transmembrane</keyword>
<dbReference type="PROSITE" id="PS51724">
    <property type="entry name" value="SPOR"/>
    <property type="match status" value="1"/>
</dbReference>
<feature type="compositionally biased region" description="Basic and acidic residues" evidence="1">
    <location>
        <begin position="25"/>
        <end position="36"/>
    </location>
</feature>
<accession>A0A1G7YIR4</accession>
<dbReference type="InterPro" id="IPR007730">
    <property type="entry name" value="SPOR-like_dom"/>
</dbReference>
<dbReference type="SUPFAM" id="SSF110997">
    <property type="entry name" value="Sporulation related repeat"/>
    <property type="match status" value="1"/>
</dbReference>
<dbReference type="Pfam" id="PF05036">
    <property type="entry name" value="SPOR"/>
    <property type="match status" value="1"/>
</dbReference>
<keyword evidence="5" id="KW-1185">Reference proteome</keyword>
<keyword evidence="4" id="KW-0131">Cell cycle</keyword>
<gene>
    <name evidence="4" type="ORF">SAMN05421742_103317</name>
</gene>
<feature type="compositionally biased region" description="Pro residues" evidence="1">
    <location>
        <begin position="144"/>
        <end position="156"/>
    </location>
</feature>
<protein>
    <submittedName>
        <fullName evidence="4">Cell division protein FtsN</fullName>
    </submittedName>
</protein>
<feature type="region of interest" description="Disordered" evidence="1">
    <location>
        <begin position="133"/>
        <end position="235"/>
    </location>
</feature>
<evidence type="ECO:0000259" key="3">
    <source>
        <dbReference type="PROSITE" id="PS51724"/>
    </source>
</evidence>
<feature type="compositionally biased region" description="Acidic residues" evidence="1">
    <location>
        <begin position="43"/>
        <end position="56"/>
    </location>
</feature>
<sequence>MAEDKRTRGTGRGGDESLSFEEIEREILDIVPERRPRGATADLDGDDDPLLDDLDDEGDGGARRGLLLGALIGLVLIAAGGWYLYTQMTAPPPTDTVPLIQAEDVPYKARPADPGGMEVPNQDKLVYERVEGGAEGEGAAEQLLPPPETPRPPPAPEVAEEAESAAPEADPEVSVAVPATTEAAQAAGAPASEAVASGVAQPAPAAEAPAQPEPASQPEPAPAAPPQAASQVAATPPAEGGFLVQLASVREEVRTETEWARLKKAHADLLTPFTPVVERADLGDKGVWYRLRMGHFSTRAAASALCDELKSRKVDCLVVANN</sequence>
<dbReference type="Gene3D" id="3.30.70.1070">
    <property type="entry name" value="Sporulation related repeat"/>
    <property type="match status" value="1"/>
</dbReference>
<dbReference type="Proteomes" id="UP000217076">
    <property type="component" value="Unassembled WGS sequence"/>
</dbReference>
<feature type="domain" description="SPOR" evidence="3">
    <location>
        <begin position="236"/>
        <end position="321"/>
    </location>
</feature>
<feature type="compositionally biased region" description="Low complexity" evidence="1">
    <location>
        <begin position="175"/>
        <end position="210"/>
    </location>
</feature>
<dbReference type="RefSeq" id="WP_092617302.1">
    <property type="nucleotide sequence ID" value="NZ_FNCV01000003.1"/>
</dbReference>
<dbReference type="OrthoDB" id="7338235at2"/>
<feature type="compositionally biased region" description="Low complexity" evidence="1">
    <location>
        <begin position="226"/>
        <end position="235"/>
    </location>
</feature>
<dbReference type="GO" id="GO:0051301">
    <property type="term" value="P:cell division"/>
    <property type="evidence" value="ECO:0007669"/>
    <property type="project" value="UniProtKB-KW"/>
</dbReference>
<reference evidence="5" key="1">
    <citation type="submission" date="2016-10" db="EMBL/GenBank/DDBJ databases">
        <authorList>
            <person name="Varghese N."/>
            <person name="Submissions S."/>
        </authorList>
    </citation>
    <scope>NUCLEOTIDE SEQUENCE [LARGE SCALE GENOMIC DNA]</scope>
    <source>
        <strain evidence="5">930I</strain>
    </source>
</reference>